<dbReference type="HOGENOM" id="CLU_470719_0_0_0"/>
<comment type="caution">
    <text evidence="2">The sequence shown here is derived from an EMBL/GenBank/DDBJ whole genome shotgun (WGS) entry which is preliminary data.</text>
</comment>
<protein>
    <submittedName>
        <fullName evidence="2">Uncharacterized protein</fullName>
    </submittedName>
</protein>
<gene>
    <name evidence="2" type="ORF">HMPREF2085_00470</name>
</gene>
<evidence type="ECO:0000313" key="2">
    <source>
        <dbReference type="EMBL" id="ETZ29652.1"/>
    </source>
</evidence>
<organism evidence="2">
    <name type="scientific">Fusobacterium nucleatum 13_3C</name>
    <dbReference type="NCBI Taxonomy" id="1357398"/>
    <lineage>
        <taxon>Bacteria</taxon>
        <taxon>Fusobacteriati</taxon>
        <taxon>Fusobacteriota</taxon>
        <taxon>Fusobacteriia</taxon>
        <taxon>Fusobacteriales</taxon>
        <taxon>Fusobacteriaceae</taxon>
        <taxon>Fusobacterium</taxon>
    </lineage>
</organism>
<keyword evidence="1" id="KW-0175">Coiled coil</keyword>
<sequence>MSKKDFNEGAKLGLRLSEDIIKGNIEVNQKIIELAKKLELNIDDFKNLINNIIDTQEEIEIEKLFGIVKIYNLVDLEKEEKIILFQILNEIGKKHEPNEFQKKFKLNLLKYLNIIPDEILEENKIGNFRNILENFENAKALKIIYQTVCEYIYLNKYISLEDYENILSYFYYDQYFKQNIETKIELKVKLFGIEILYEQFQIETNINNNKEKEEEESVSMYEEKKENIEITEECASMFFGDTQKSSHYYIETSTFIIYPIDNKKIISLNKSTLEKIEILEFFKIKDINSLFRNKKISYYNDILYIIIDNNLYYYNLNKLDSTEKKLIFNIKDDLLKKGYIFDLGKYEAKNMTVEKENIIYEYKSLFHYNLKTQKNSLIKEEELNSPNSNCYFFKEEVLYFISEKKEKEDLYSVSYLPSPSSEIQKFSIKRYHVNLNSKYKSFNILDSFIKVTNYIYDSKIKILRFFLYNKDNNNYIVIIGKEDSRFTSSYKRYLVDLYNNKIDIYTFSNEIDQIEQYKDFLVYSDVSNNFKVQKYNIFSNNISTLIDNYSIENKDGSYKIKKEYRRIGKWIIDDKNIKNLKIIDIEK</sequence>
<proteinExistence type="predicted"/>
<feature type="coiled-coil region" evidence="1">
    <location>
        <begin position="28"/>
        <end position="55"/>
    </location>
</feature>
<evidence type="ECO:0000256" key="1">
    <source>
        <dbReference type="SAM" id="Coils"/>
    </source>
</evidence>
<dbReference type="EMBL" id="JAOZ01000004">
    <property type="protein sequence ID" value="ETZ29652.1"/>
    <property type="molecule type" value="Genomic_DNA"/>
</dbReference>
<accession>X7S9Z0</accession>
<dbReference type="OrthoDB" id="9958825at2"/>
<name>X7S9Z0_FUSNU</name>
<reference evidence="2" key="1">
    <citation type="submission" date="2014-01" db="EMBL/GenBank/DDBJ databases">
        <title>The Genome Sequence of Fusobacterium nucleatum 13_3C.</title>
        <authorList>
            <consortium name="The Broad Institute Genomics Platform"/>
            <person name="Earl A."/>
            <person name="Allen-Vercoe E."/>
            <person name="Daigneault M."/>
            <person name="Young S.K."/>
            <person name="Zeng Q."/>
            <person name="Gargeya S."/>
            <person name="Fitzgerald M."/>
            <person name="Abouelleil A."/>
            <person name="Alvarado L."/>
            <person name="Chapman S.B."/>
            <person name="Gainer-Dewar J."/>
            <person name="Goldberg J."/>
            <person name="Griggs A."/>
            <person name="Gujja S."/>
            <person name="Hansen M."/>
            <person name="Howarth C."/>
            <person name="Imamovic A."/>
            <person name="Ireland A."/>
            <person name="Larimer J."/>
            <person name="McCowan C."/>
            <person name="Murphy C."/>
            <person name="Pearson M."/>
            <person name="Poon T.W."/>
            <person name="Priest M."/>
            <person name="Roberts A."/>
            <person name="Saif S."/>
            <person name="Shea T."/>
            <person name="Sykes S."/>
            <person name="Wortman J."/>
            <person name="Nusbaum C."/>
            <person name="Birren B."/>
        </authorList>
    </citation>
    <scope>NUCLEOTIDE SEQUENCE [LARGE SCALE GENOMIC DNA]</scope>
    <source>
        <strain evidence="2">13_3C</strain>
    </source>
</reference>
<dbReference type="PATRIC" id="fig|1357398.3.peg.455"/>
<dbReference type="AlphaFoldDB" id="X7S9Z0"/>